<feature type="transmembrane region" description="Helical" evidence="1">
    <location>
        <begin position="68"/>
        <end position="87"/>
    </location>
</feature>
<keyword evidence="1" id="KW-0472">Membrane</keyword>
<sequence length="237" mass="27272">MIRTDKQYFLHNLNSAVFAYCVLGTMLLILSPSELHLLGVALIGLLLIKYVHCAYITESFTRCMSFMLHLLLFFVSAFSYVITSALINEYLITSLTTSFVIGFISPAVHAIQYFHARSRKHFNSPFTISESRVKTTYPKNVLSPRKHFVIVGACTGLISIIFPYLEKFEFTLLFFGVSTLIGCTYIFYYMRNTVSGLKQLKQHQKKANIILTFCNIEEIRELRNASWIGRSVQWIFK</sequence>
<protein>
    <submittedName>
        <fullName evidence="2">Uncharacterized protein</fullName>
    </submittedName>
</protein>
<reference evidence="2 3" key="1">
    <citation type="submission" date="2016-10" db="EMBL/GenBank/DDBJ databases">
        <authorList>
            <person name="Varghese N."/>
            <person name="Submissions S."/>
        </authorList>
    </citation>
    <scope>NUCLEOTIDE SEQUENCE [LARGE SCALE GENOMIC DNA]</scope>
    <source>
        <strain evidence="2 3">BS2775</strain>
    </source>
</reference>
<feature type="transmembrane region" description="Helical" evidence="1">
    <location>
        <begin position="12"/>
        <end position="30"/>
    </location>
</feature>
<feature type="transmembrane region" description="Helical" evidence="1">
    <location>
        <begin position="148"/>
        <end position="165"/>
    </location>
</feature>
<gene>
    <name evidence="2" type="ORF">SAMN04490197_0125</name>
</gene>
<dbReference type="AlphaFoldDB" id="A0A1H2DVI9"/>
<proteinExistence type="predicted"/>
<feature type="transmembrane region" description="Helical" evidence="1">
    <location>
        <begin position="93"/>
        <end position="114"/>
    </location>
</feature>
<dbReference type="Proteomes" id="UP000183653">
    <property type="component" value="Chromosome I"/>
</dbReference>
<feature type="transmembrane region" description="Helical" evidence="1">
    <location>
        <begin position="36"/>
        <end position="56"/>
    </location>
</feature>
<keyword evidence="3" id="KW-1185">Reference proteome</keyword>
<dbReference type="EMBL" id="LT629782">
    <property type="protein sequence ID" value="SDT86852.1"/>
    <property type="molecule type" value="Genomic_DNA"/>
</dbReference>
<feature type="transmembrane region" description="Helical" evidence="1">
    <location>
        <begin position="171"/>
        <end position="190"/>
    </location>
</feature>
<keyword evidence="1" id="KW-1133">Transmembrane helix</keyword>
<evidence type="ECO:0000313" key="2">
    <source>
        <dbReference type="EMBL" id="SDT86852.1"/>
    </source>
</evidence>
<evidence type="ECO:0000256" key="1">
    <source>
        <dbReference type="SAM" id="Phobius"/>
    </source>
</evidence>
<organism evidence="2 3">
    <name type="scientific">Pseudomonas orientalis</name>
    <dbReference type="NCBI Taxonomy" id="76758"/>
    <lineage>
        <taxon>Bacteria</taxon>
        <taxon>Pseudomonadati</taxon>
        <taxon>Pseudomonadota</taxon>
        <taxon>Gammaproteobacteria</taxon>
        <taxon>Pseudomonadales</taxon>
        <taxon>Pseudomonadaceae</taxon>
        <taxon>Pseudomonas</taxon>
    </lineage>
</organism>
<accession>A0A1H2DVI9</accession>
<evidence type="ECO:0000313" key="3">
    <source>
        <dbReference type="Proteomes" id="UP000183653"/>
    </source>
</evidence>
<name>A0A1H2DVI9_9PSED</name>
<keyword evidence="1" id="KW-0812">Transmembrane</keyword>